<dbReference type="EMBL" id="CAJVPZ010014439">
    <property type="protein sequence ID" value="CAG8657609.1"/>
    <property type="molecule type" value="Genomic_DNA"/>
</dbReference>
<proteinExistence type="predicted"/>
<dbReference type="InterPro" id="IPR013087">
    <property type="entry name" value="Znf_C2H2_type"/>
</dbReference>
<comment type="caution">
    <text evidence="2">The sequence shown here is derived from an EMBL/GenBank/DDBJ whole genome shotgun (WGS) entry which is preliminary data.</text>
</comment>
<dbReference type="PROSITE" id="PS00028">
    <property type="entry name" value="ZINC_FINGER_C2H2_1"/>
    <property type="match status" value="1"/>
</dbReference>
<protein>
    <submittedName>
        <fullName evidence="2">10430_t:CDS:1</fullName>
    </submittedName>
</protein>
<keyword evidence="3" id="KW-1185">Reference proteome</keyword>
<reference evidence="2" key="1">
    <citation type="submission" date="2021-06" db="EMBL/GenBank/DDBJ databases">
        <authorList>
            <person name="Kallberg Y."/>
            <person name="Tangrot J."/>
            <person name="Rosling A."/>
        </authorList>
    </citation>
    <scope>NUCLEOTIDE SEQUENCE</scope>
    <source>
        <strain evidence="2">IN212</strain>
    </source>
</reference>
<name>A0A9N9H6R2_9GLOM</name>
<evidence type="ECO:0000313" key="3">
    <source>
        <dbReference type="Proteomes" id="UP000789396"/>
    </source>
</evidence>
<sequence>KRTRTDEVPEGEKKGVIICRYCLQSFTRRNCYRNHLTKHNDIIYVEENQLQVLLKETEVLTDTQHVREQTPLSSIFCNDINEANGDNNRTSKTSENNKIITLKHVQQDWNDTETFETDKLWQINSEENSSITIIDMRSAQRLYATTAYRPPTFPHLAYAQFMEIVMKYNLPNSVGNELIGWFNQYKMDLHVVLPTNMKQGRTLLDSINIPHILYTKTVIKYNGTEYSS</sequence>
<organism evidence="2 3">
    <name type="scientific">Racocetra fulgida</name>
    <dbReference type="NCBI Taxonomy" id="60492"/>
    <lineage>
        <taxon>Eukaryota</taxon>
        <taxon>Fungi</taxon>
        <taxon>Fungi incertae sedis</taxon>
        <taxon>Mucoromycota</taxon>
        <taxon>Glomeromycotina</taxon>
        <taxon>Glomeromycetes</taxon>
        <taxon>Diversisporales</taxon>
        <taxon>Gigasporaceae</taxon>
        <taxon>Racocetra</taxon>
    </lineage>
</organism>
<gene>
    <name evidence="2" type="ORF">RFULGI_LOCUS8717</name>
</gene>
<dbReference type="OrthoDB" id="2338441at2759"/>
<feature type="domain" description="C2H2-type" evidence="1">
    <location>
        <begin position="19"/>
        <end position="39"/>
    </location>
</feature>
<evidence type="ECO:0000259" key="1">
    <source>
        <dbReference type="PROSITE" id="PS00028"/>
    </source>
</evidence>
<feature type="non-terminal residue" evidence="2">
    <location>
        <position position="228"/>
    </location>
</feature>
<dbReference type="Proteomes" id="UP000789396">
    <property type="component" value="Unassembled WGS sequence"/>
</dbReference>
<evidence type="ECO:0000313" key="2">
    <source>
        <dbReference type="EMBL" id="CAG8657609.1"/>
    </source>
</evidence>
<accession>A0A9N9H6R2</accession>
<dbReference type="AlphaFoldDB" id="A0A9N9H6R2"/>